<accession>A0A165CPC5</accession>
<evidence type="ECO:0000313" key="2">
    <source>
        <dbReference type="Proteomes" id="UP000076842"/>
    </source>
</evidence>
<gene>
    <name evidence="1" type="ORF">CALCODRAFT_151283</name>
</gene>
<dbReference type="Proteomes" id="UP000076842">
    <property type="component" value="Unassembled WGS sequence"/>
</dbReference>
<dbReference type="OrthoDB" id="1716531at2759"/>
<protein>
    <submittedName>
        <fullName evidence="1">Uncharacterized protein</fullName>
    </submittedName>
</protein>
<dbReference type="AlphaFoldDB" id="A0A165CPC5"/>
<organism evidence="1 2">
    <name type="scientific">Calocera cornea HHB12733</name>
    <dbReference type="NCBI Taxonomy" id="1353952"/>
    <lineage>
        <taxon>Eukaryota</taxon>
        <taxon>Fungi</taxon>
        <taxon>Dikarya</taxon>
        <taxon>Basidiomycota</taxon>
        <taxon>Agaricomycotina</taxon>
        <taxon>Dacrymycetes</taxon>
        <taxon>Dacrymycetales</taxon>
        <taxon>Dacrymycetaceae</taxon>
        <taxon>Calocera</taxon>
    </lineage>
</organism>
<sequence>MGRFQLPLKYLLYAMSGMDAVMAGPLEAGRGLTGVMVGLAWVMLLERGTAPAALEMVQGGQTQGVGRRLGTVACHAPGSLVCARRGKGMARWVAYCVVPSDAVGL</sequence>
<dbReference type="EMBL" id="KV424123">
    <property type="protein sequence ID" value="KZT51141.1"/>
    <property type="molecule type" value="Genomic_DNA"/>
</dbReference>
<keyword evidence="2" id="KW-1185">Reference proteome</keyword>
<dbReference type="STRING" id="1353952.A0A165CPC5"/>
<evidence type="ECO:0000313" key="1">
    <source>
        <dbReference type="EMBL" id="KZT51141.1"/>
    </source>
</evidence>
<proteinExistence type="predicted"/>
<name>A0A165CPC5_9BASI</name>
<dbReference type="InParanoid" id="A0A165CPC5"/>
<reference evidence="1 2" key="1">
    <citation type="journal article" date="2016" name="Mol. Biol. Evol.">
        <title>Comparative Genomics of Early-Diverging Mushroom-Forming Fungi Provides Insights into the Origins of Lignocellulose Decay Capabilities.</title>
        <authorList>
            <person name="Nagy L.G."/>
            <person name="Riley R."/>
            <person name="Tritt A."/>
            <person name="Adam C."/>
            <person name="Daum C."/>
            <person name="Floudas D."/>
            <person name="Sun H."/>
            <person name="Yadav J.S."/>
            <person name="Pangilinan J."/>
            <person name="Larsson K.H."/>
            <person name="Matsuura K."/>
            <person name="Barry K."/>
            <person name="Labutti K."/>
            <person name="Kuo R."/>
            <person name="Ohm R.A."/>
            <person name="Bhattacharya S.S."/>
            <person name="Shirouzu T."/>
            <person name="Yoshinaga Y."/>
            <person name="Martin F.M."/>
            <person name="Grigoriev I.V."/>
            <person name="Hibbett D.S."/>
        </authorList>
    </citation>
    <scope>NUCLEOTIDE SEQUENCE [LARGE SCALE GENOMIC DNA]</scope>
    <source>
        <strain evidence="1 2">HHB12733</strain>
    </source>
</reference>